<keyword evidence="6 8" id="KW-0472">Membrane</keyword>
<feature type="transmembrane region" description="Helical" evidence="8">
    <location>
        <begin position="325"/>
        <end position="345"/>
    </location>
</feature>
<dbReference type="PANTHER" id="PTHR33406">
    <property type="entry name" value="MEMBRANE PROTEIN MJ1562-RELATED"/>
    <property type="match status" value="1"/>
</dbReference>
<feature type="transmembrane region" description="Helical" evidence="8">
    <location>
        <begin position="357"/>
        <end position="380"/>
    </location>
</feature>
<gene>
    <name evidence="10" type="ORF">HMPREF1318_0713</name>
</gene>
<evidence type="ECO:0000256" key="3">
    <source>
        <dbReference type="ARBA" id="ARBA00022475"/>
    </source>
</evidence>
<comment type="subcellular location">
    <subcellularLocation>
        <location evidence="1">Cell membrane</location>
        <topology evidence="1">Multi-pass membrane protein</topology>
    </subcellularLocation>
</comment>
<feature type="transmembrane region" description="Helical" evidence="8">
    <location>
        <begin position="249"/>
        <end position="270"/>
    </location>
</feature>
<keyword evidence="5 8" id="KW-1133">Transmembrane helix</keyword>
<protein>
    <submittedName>
        <fullName evidence="10">MMPL family protein</fullName>
    </submittedName>
</protein>
<feature type="transmembrane region" description="Helical" evidence="8">
    <location>
        <begin position="215"/>
        <end position="242"/>
    </location>
</feature>
<sequence length="788" mass="81511">MNNASSAESAETTDSADSDQSASTPSAPSAPPGSRASSPWVQQVSKYPQSSASGMSRAPRWLRVLLPAVLILVWVSAAGIGGPYFGRVSEVSSNDQTAFLPESADATQVQHVLGEFTDSDEVPAIAVFVGDSELSQDQLEQISQQVGGLAEIEGVGTPSPALPSEDEMAVQAFVPIDSGTDIADVANAVSDTLRAEAPEGVTVHLTGPAGLSADLIGAFAGIDGLLLGVALLVVLVILLFVYRSVLLPVAVLSTSLFALCAALLTIWWLAKWGALLLSGQTQGILFILVIGAATDYSLLLVARYREELRVTQDAWQACWKALKGSVEPIVASGGTVIAGLLTLTLSDLKSNSTLGPVTAIGIVFAMVSALTLLPAILVLFGRTAFWPKRPLYEPEAVAADHSGASSGLWARISRLLGERPRMVWVVTAVVLLVGALGVTQLKADGVPSSDLVLGASQAREGQVALGEHFPGGSGSPVRVVAGEEQLQAVSDVLLASPGIDGVSVTSADSPSGSAPVTEDGITAYGPPGTPAPAPTVVDGRVLIQGTLVDAADSQAAGDTVRDLRAELSQEAPGALVGGVTATAVDTNRAAIHDRNLIIPIILVVILLILIALLRSVVAPVLLIATTVISFGTAMGVSAVVFNHLLHFPGADPAVPLYGFVFLVALGIDYNIFLMTRVREEAIEHGTREGILRGLTITAGVITSAGMVLAATFASLAVIPILFLAQLAFIVAFGVLLDTFVVRSLLVPALSYDIGRAIWWPSRLARKADDAPLPVKDDQDAPGGTDGAK</sequence>
<keyword evidence="3" id="KW-1003">Cell membrane</keyword>
<comment type="similarity">
    <text evidence="2">Belongs to the resistance-nodulation-cell division (RND) (TC 2.A.6) family. MmpL subfamily.</text>
</comment>
<evidence type="ECO:0000259" key="9">
    <source>
        <dbReference type="Pfam" id="PF03176"/>
    </source>
</evidence>
<feature type="transmembrane region" description="Helical" evidence="8">
    <location>
        <begin position="422"/>
        <end position="441"/>
    </location>
</feature>
<feature type="compositionally biased region" description="Low complexity" evidence="7">
    <location>
        <begin position="1"/>
        <end position="39"/>
    </location>
</feature>
<dbReference type="AlphaFoldDB" id="J0NRM5"/>
<feature type="transmembrane region" description="Helical" evidence="8">
    <location>
        <begin position="656"/>
        <end position="677"/>
    </location>
</feature>
<dbReference type="Pfam" id="PF03176">
    <property type="entry name" value="MMPL"/>
    <property type="match status" value="2"/>
</dbReference>
<feature type="transmembrane region" description="Helical" evidence="8">
    <location>
        <begin position="596"/>
        <end position="613"/>
    </location>
</feature>
<dbReference type="Gene3D" id="1.20.1640.10">
    <property type="entry name" value="Multidrug efflux transporter AcrB transmembrane domain"/>
    <property type="match status" value="2"/>
</dbReference>
<evidence type="ECO:0000256" key="1">
    <source>
        <dbReference type="ARBA" id="ARBA00004651"/>
    </source>
</evidence>
<feature type="region of interest" description="Disordered" evidence="7">
    <location>
        <begin position="1"/>
        <end position="54"/>
    </location>
</feature>
<dbReference type="EMBL" id="AKFT01000011">
    <property type="protein sequence ID" value="EJF47482.1"/>
    <property type="molecule type" value="Genomic_DNA"/>
</dbReference>
<evidence type="ECO:0000256" key="6">
    <source>
        <dbReference type="ARBA" id="ARBA00023136"/>
    </source>
</evidence>
<evidence type="ECO:0000256" key="8">
    <source>
        <dbReference type="SAM" id="Phobius"/>
    </source>
</evidence>
<dbReference type="PANTHER" id="PTHR33406:SF6">
    <property type="entry name" value="MEMBRANE PROTEIN YDGH-RELATED"/>
    <property type="match status" value="1"/>
</dbReference>
<feature type="transmembrane region" description="Helical" evidence="8">
    <location>
        <begin position="282"/>
        <end position="304"/>
    </location>
</feature>
<feature type="transmembrane region" description="Helical" evidence="8">
    <location>
        <begin position="689"/>
        <end position="710"/>
    </location>
</feature>
<feature type="transmembrane region" description="Helical" evidence="8">
    <location>
        <begin position="64"/>
        <end position="85"/>
    </location>
</feature>
<keyword evidence="4 8" id="KW-0812">Transmembrane</keyword>
<feature type="domain" description="Membrane transport protein MMPL" evidence="9">
    <location>
        <begin position="102"/>
        <end position="422"/>
    </location>
</feature>
<evidence type="ECO:0000256" key="4">
    <source>
        <dbReference type="ARBA" id="ARBA00022692"/>
    </source>
</evidence>
<proteinExistence type="inferred from homology"/>
<evidence type="ECO:0000256" key="2">
    <source>
        <dbReference type="ARBA" id="ARBA00010157"/>
    </source>
</evidence>
<feature type="domain" description="Membrane transport protein MMPL" evidence="9">
    <location>
        <begin position="551"/>
        <end position="766"/>
    </location>
</feature>
<name>J0NRM5_9ACTO</name>
<dbReference type="SUPFAM" id="SSF82866">
    <property type="entry name" value="Multidrug efflux transporter AcrB transmembrane domain"/>
    <property type="match status" value="2"/>
</dbReference>
<keyword evidence="11" id="KW-1185">Reference proteome</keyword>
<evidence type="ECO:0000313" key="11">
    <source>
        <dbReference type="Proteomes" id="UP000002941"/>
    </source>
</evidence>
<comment type="caution">
    <text evidence="10">The sequence shown here is derived from an EMBL/GenBank/DDBJ whole genome shotgun (WGS) entry which is preliminary data.</text>
</comment>
<evidence type="ECO:0000313" key="10">
    <source>
        <dbReference type="EMBL" id="EJF47482.1"/>
    </source>
</evidence>
<dbReference type="eggNOG" id="COG2409">
    <property type="taxonomic scope" value="Bacteria"/>
</dbReference>
<accession>J0NRM5</accession>
<feature type="transmembrane region" description="Helical" evidence="8">
    <location>
        <begin position="620"/>
        <end position="644"/>
    </location>
</feature>
<evidence type="ECO:0000256" key="7">
    <source>
        <dbReference type="SAM" id="MobiDB-lite"/>
    </source>
</evidence>
<reference evidence="10 11" key="1">
    <citation type="submission" date="2012-05" db="EMBL/GenBank/DDBJ databases">
        <authorList>
            <person name="Harkins D.M."/>
            <person name="Madupu R."/>
            <person name="Durkin A.S."/>
            <person name="Torralba M."/>
            <person name="Methe B."/>
            <person name="Sutton G.G."/>
            <person name="Nelson K.E."/>
        </authorList>
    </citation>
    <scope>NUCLEOTIDE SEQUENCE [LARGE SCALE GENOMIC DNA]</scope>
    <source>
        <strain evidence="10 11">F0489</strain>
    </source>
</reference>
<organism evidence="10 11">
    <name type="scientific">Actinomyces massiliensis F0489</name>
    <dbReference type="NCBI Taxonomy" id="1125718"/>
    <lineage>
        <taxon>Bacteria</taxon>
        <taxon>Bacillati</taxon>
        <taxon>Actinomycetota</taxon>
        <taxon>Actinomycetes</taxon>
        <taxon>Actinomycetales</taxon>
        <taxon>Actinomycetaceae</taxon>
        <taxon>Actinomyces</taxon>
    </lineage>
</organism>
<evidence type="ECO:0000256" key="5">
    <source>
        <dbReference type="ARBA" id="ARBA00022989"/>
    </source>
</evidence>
<feature type="compositionally biased region" description="Polar residues" evidence="7">
    <location>
        <begin position="40"/>
        <end position="54"/>
    </location>
</feature>
<dbReference type="GO" id="GO:0005886">
    <property type="term" value="C:plasma membrane"/>
    <property type="evidence" value="ECO:0007669"/>
    <property type="project" value="UniProtKB-SubCell"/>
</dbReference>
<dbReference type="PATRIC" id="fig|1125718.3.peg.242"/>
<dbReference type="InterPro" id="IPR050545">
    <property type="entry name" value="Mycobact_MmpL"/>
</dbReference>
<feature type="transmembrane region" description="Helical" evidence="8">
    <location>
        <begin position="716"/>
        <end position="736"/>
    </location>
</feature>
<dbReference type="InterPro" id="IPR004869">
    <property type="entry name" value="MMPL_dom"/>
</dbReference>
<dbReference type="Proteomes" id="UP000002941">
    <property type="component" value="Unassembled WGS sequence"/>
</dbReference>